<evidence type="ECO:0000313" key="3">
    <source>
        <dbReference type="Proteomes" id="UP000050525"/>
    </source>
</evidence>
<sequence>MQGSLLPQSLPALSGIHSFERGSGLTLLTLYNHPLTGKGFLLLLKVLQMLVYLIYSISNQAGQRKQASVVCCHT</sequence>
<dbReference type="Proteomes" id="UP000050525">
    <property type="component" value="Unassembled WGS sequence"/>
</dbReference>
<feature type="transmembrane region" description="Helical" evidence="1">
    <location>
        <begin position="35"/>
        <end position="55"/>
    </location>
</feature>
<organism evidence="2 3">
    <name type="scientific">Alligator mississippiensis</name>
    <name type="common">American alligator</name>
    <dbReference type="NCBI Taxonomy" id="8496"/>
    <lineage>
        <taxon>Eukaryota</taxon>
        <taxon>Metazoa</taxon>
        <taxon>Chordata</taxon>
        <taxon>Craniata</taxon>
        <taxon>Vertebrata</taxon>
        <taxon>Euteleostomi</taxon>
        <taxon>Archelosauria</taxon>
        <taxon>Archosauria</taxon>
        <taxon>Crocodylia</taxon>
        <taxon>Alligatoridae</taxon>
        <taxon>Alligatorinae</taxon>
        <taxon>Alligator</taxon>
    </lineage>
</organism>
<reference evidence="2 3" key="1">
    <citation type="journal article" date="2012" name="Genome Biol.">
        <title>Sequencing three crocodilian genomes to illuminate the evolution of archosaurs and amniotes.</title>
        <authorList>
            <person name="St John J.A."/>
            <person name="Braun E.L."/>
            <person name="Isberg S.R."/>
            <person name="Miles L.G."/>
            <person name="Chong A.Y."/>
            <person name="Gongora J."/>
            <person name="Dalzell P."/>
            <person name="Moran C."/>
            <person name="Bed'hom B."/>
            <person name="Abzhanov A."/>
            <person name="Burgess S.C."/>
            <person name="Cooksey A.M."/>
            <person name="Castoe T.A."/>
            <person name="Crawford N.G."/>
            <person name="Densmore L.D."/>
            <person name="Drew J.C."/>
            <person name="Edwards S.V."/>
            <person name="Faircloth B.C."/>
            <person name="Fujita M.K."/>
            <person name="Greenwold M.J."/>
            <person name="Hoffmann F.G."/>
            <person name="Howard J.M."/>
            <person name="Iguchi T."/>
            <person name="Janes D.E."/>
            <person name="Khan S.Y."/>
            <person name="Kohno S."/>
            <person name="de Koning A.J."/>
            <person name="Lance S.L."/>
            <person name="McCarthy F.M."/>
            <person name="McCormack J.E."/>
            <person name="Merchant M.E."/>
            <person name="Peterson D.G."/>
            <person name="Pollock D.D."/>
            <person name="Pourmand N."/>
            <person name="Raney B.J."/>
            <person name="Roessler K.A."/>
            <person name="Sanford J.R."/>
            <person name="Sawyer R.H."/>
            <person name="Schmidt C.J."/>
            <person name="Triplett E.W."/>
            <person name="Tuberville T.D."/>
            <person name="Venegas-Anaya M."/>
            <person name="Howard J.T."/>
            <person name="Jarvis E.D."/>
            <person name="Guillette L.J.Jr."/>
            <person name="Glenn T.C."/>
            <person name="Green R.E."/>
            <person name="Ray D.A."/>
        </authorList>
    </citation>
    <scope>NUCLEOTIDE SEQUENCE [LARGE SCALE GENOMIC DNA]</scope>
    <source>
        <strain evidence="2">KSC_2009_1</strain>
    </source>
</reference>
<proteinExistence type="predicted"/>
<name>A0A151NEP8_ALLMI</name>
<evidence type="ECO:0000313" key="2">
    <source>
        <dbReference type="EMBL" id="KYO35230.1"/>
    </source>
</evidence>
<dbReference type="EMBL" id="AKHW03003201">
    <property type="protein sequence ID" value="KYO35230.1"/>
    <property type="molecule type" value="Genomic_DNA"/>
</dbReference>
<comment type="caution">
    <text evidence="2">The sequence shown here is derived from an EMBL/GenBank/DDBJ whole genome shotgun (WGS) entry which is preliminary data.</text>
</comment>
<evidence type="ECO:0000256" key="1">
    <source>
        <dbReference type="SAM" id="Phobius"/>
    </source>
</evidence>
<keyword evidence="3" id="KW-1185">Reference proteome</keyword>
<keyword evidence="1" id="KW-0812">Transmembrane</keyword>
<protein>
    <submittedName>
        <fullName evidence="2">Uncharacterized protein</fullName>
    </submittedName>
</protein>
<accession>A0A151NEP8</accession>
<dbReference type="AlphaFoldDB" id="A0A151NEP8"/>
<gene>
    <name evidence="2" type="ORF">Y1Q_0007846</name>
</gene>
<keyword evidence="1" id="KW-0472">Membrane</keyword>
<keyword evidence="1" id="KW-1133">Transmembrane helix</keyword>